<dbReference type="Pfam" id="PF00990">
    <property type="entry name" value="GGDEF"/>
    <property type="match status" value="1"/>
</dbReference>
<feature type="domain" description="GGDEF" evidence="2">
    <location>
        <begin position="224"/>
        <end position="358"/>
    </location>
</feature>
<dbReference type="OrthoDB" id="23692at2"/>
<dbReference type="RefSeq" id="WP_065143109.1">
    <property type="nucleotide sequence ID" value="NZ_LZLS01000050.1"/>
</dbReference>
<dbReference type="PANTHER" id="PTHR45138">
    <property type="entry name" value="REGULATORY COMPONENTS OF SENSORY TRANSDUCTION SYSTEM"/>
    <property type="match status" value="1"/>
</dbReference>
<name>A0A1A3P7A9_MYCAS</name>
<evidence type="ECO:0000259" key="2">
    <source>
        <dbReference type="PROSITE" id="PS50887"/>
    </source>
</evidence>
<evidence type="ECO:0000313" key="3">
    <source>
        <dbReference type="EMBL" id="OBK29550.1"/>
    </source>
</evidence>
<dbReference type="AlphaFoldDB" id="A0A1A3P7A9"/>
<proteinExistence type="predicted"/>
<sequence>MGWLGLWWRQPDHYDQLDSLLHARGMAGRTRASIAFIGAALAGVILVTLWSETGPRGALQQGAALAAAGGAALGALLWALRWPTRGQAIGFTLLANASIAVGVLAQGNPLVAMLACTAFATMAGYIALFHAAPLMLYNFVVAAAVGVVESKRVADVHGVLTSACAYTLVITLNLAVPFGIQAVAHVLGIDAMRAERDQLTGLLNRRAFHLRAKQHLESGRPLAGHLVISVIDLDRFKQLNDRFGHGAGDDALVAVAHALQEYTDDTAVLGRVGGEEFVIADIWDPAEVNLRAQRLCDAIAALPFQITASLGTAIADAGWRVPPALDTRAALNELISSADNAMYVAKRRGGNQTYHYQGPNSDYRSA</sequence>
<feature type="transmembrane region" description="Helical" evidence="1">
    <location>
        <begin position="87"/>
        <end position="105"/>
    </location>
</feature>
<dbReference type="GO" id="GO:0043709">
    <property type="term" value="P:cell adhesion involved in single-species biofilm formation"/>
    <property type="evidence" value="ECO:0007669"/>
    <property type="project" value="TreeGrafter"/>
</dbReference>
<keyword evidence="1" id="KW-0472">Membrane</keyword>
<dbReference type="NCBIfam" id="TIGR00254">
    <property type="entry name" value="GGDEF"/>
    <property type="match status" value="1"/>
</dbReference>
<dbReference type="Gene3D" id="3.30.70.270">
    <property type="match status" value="1"/>
</dbReference>
<dbReference type="InterPro" id="IPR043128">
    <property type="entry name" value="Rev_trsase/Diguanyl_cyclase"/>
</dbReference>
<protein>
    <recommendedName>
        <fullName evidence="2">GGDEF domain-containing protein</fullName>
    </recommendedName>
</protein>
<evidence type="ECO:0000313" key="4">
    <source>
        <dbReference type="Proteomes" id="UP000093928"/>
    </source>
</evidence>
<reference evidence="3 4" key="1">
    <citation type="submission" date="2016-06" db="EMBL/GenBank/DDBJ databases">
        <authorList>
            <person name="Kjaerup R.B."/>
            <person name="Dalgaard T.S."/>
            <person name="Juul-Madsen H.R."/>
        </authorList>
    </citation>
    <scope>NUCLEOTIDE SEQUENCE [LARGE SCALE GENOMIC DNA]</scope>
    <source>
        <strain evidence="3 4">1165133.8</strain>
    </source>
</reference>
<dbReference type="PANTHER" id="PTHR45138:SF9">
    <property type="entry name" value="DIGUANYLATE CYCLASE DGCM-RELATED"/>
    <property type="match status" value="1"/>
</dbReference>
<keyword evidence="1" id="KW-1133">Transmembrane helix</keyword>
<dbReference type="CDD" id="cd01949">
    <property type="entry name" value="GGDEF"/>
    <property type="match status" value="1"/>
</dbReference>
<gene>
    <name evidence="3" type="ORF">A5634_18280</name>
</gene>
<feature type="transmembrane region" description="Helical" evidence="1">
    <location>
        <begin position="32"/>
        <end position="50"/>
    </location>
</feature>
<dbReference type="GO" id="GO:1902201">
    <property type="term" value="P:negative regulation of bacterial-type flagellum-dependent cell motility"/>
    <property type="evidence" value="ECO:0007669"/>
    <property type="project" value="TreeGrafter"/>
</dbReference>
<dbReference type="GO" id="GO:0005886">
    <property type="term" value="C:plasma membrane"/>
    <property type="evidence" value="ECO:0007669"/>
    <property type="project" value="TreeGrafter"/>
</dbReference>
<dbReference type="InterPro" id="IPR000160">
    <property type="entry name" value="GGDEF_dom"/>
</dbReference>
<keyword evidence="1" id="KW-0812">Transmembrane</keyword>
<accession>A0A1A3P7A9</accession>
<dbReference type="EMBL" id="LZLS01000050">
    <property type="protein sequence ID" value="OBK29550.1"/>
    <property type="molecule type" value="Genomic_DNA"/>
</dbReference>
<organism evidence="3 4">
    <name type="scientific">Mycobacterium asiaticum</name>
    <dbReference type="NCBI Taxonomy" id="1790"/>
    <lineage>
        <taxon>Bacteria</taxon>
        <taxon>Bacillati</taxon>
        <taxon>Actinomycetota</taxon>
        <taxon>Actinomycetes</taxon>
        <taxon>Mycobacteriales</taxon>
        <taxon>Mycobacteriaceae</taxon>
        <taxon>Mycobacterium</taxon>
    </lineage>
</organism>
<evidence type="ECO:0000256" key="1">
    <source>
        <dbReference type="SAM" id="Phobius"/>
    </source>
</evidence>
<dbReference type="InterPro" id="IPR029787">
    <property type="entry name" value="Nucleotide_cyclase"/>
</dbReference>
<dbReference type="InterPro" id="IPR050469">
    <property type="entry name" value="Diguanylate_Cyclase"/>
</dbReference>
<dbReference type="SMART" id="SM00267">
    <property type="entry name" value="GGDEF"/>
    <property type="match status" value="1"/>
</dbReference>
<dbReference type="GO" id="GO:0052621">
    <property type="term" value="F:diguanylate cyclase activity"/>
    <property type="evidence" value="ECO:0007669"/>
    <property type="project" value="TreeGrafter"/>
</dbReference>
<comment type="caution">
    <text evidence="3">The sequence shown here is derived from an EMBL/GenBank/DDBJ whole genome shotgun (WGS) entry which is preliminary data.</text>
</comment>
<dbReference type="PROSITE" id="PS50887">
    <property type="entry name" value="GGDEF"/>
    <property type="match status" value="1"/>
</dbReference>
<feature type="transmembrane region" description="Helical" evidence="1">
    <location>
        <begin position="62"/>
        <end position="80"/>
    </location>
</feature>
<dbReference type="SUPFAM" id="SSF55073">
    <property type="entry name" value="Nucleotide cyclase"/>
    <property type="match status" value="1"/>
</dbReference>
<dbReference type="Proteomes" id="UP000093928">
    <property type="component" value="Unassembled WGS sequence"/>
</dbReference>